<comment type="catalytic activity">
    <reaction evidence="8 9">
        <text>tRNA(Gly) + glycine + ATP = glycyl-tRNA(Gly) + AMP + diphosphate</text>
        <dbReference type="Rhea" id="RHEA:16013"/>
        <dbReference type="Rhea" id="RHEA-COMP:9664"/>
        <dbReference type="Rhea" id="RHEA-COMP:9683"/>
        <dbReference type="ChEBI" id="CHEBI:30616"/>
        <dbReference type="ChEBI" id="CHEBI:33019"/>
        <dbReference type="ChEBI" id="CHEBI:57305"/>
        <dbReference type="ChEBI" id="CHEBI:78442"/>
        <dbReference type="ChEBI" id="CHEBI:78522"/>
        <dbReference type="ChEBI" id="CHEBI:456215"/>
        <dbReference type="EC" id="6.1.1.14"/>
    </reaction>
</comment>
<evidence type="ECO:0000256" key="7">
    <source>
        <dbReference type="ARBA" id="ARBA00023146"/>
    </source>
</evidence>
<evidence type="ECO:0000313" key="10">
    <source>
        <dbReference type="EMBL" id="EKE68033.1"/>
    </source>
</evidence>
<dbReference type="RefSeq" id="WP_008486473.1">
    <property type="nucleotide sequence ID" value="NZ_AMRI01000034.1"/>
</dbReference>
<dbReference type="PRINTS" id="PR01044">
    <property type="entry name" value="TRNASYNTHGA"/>
</dbReference>
<proteinExistence type="inferred from homology"/>
<dbReference type="InterPro" id="IPR002310">
    <property type="entry name" value="Gly-tRNA_ligase_asu"/>
</dbReference>
<evidence type="ECO:0000256" key="8">
    <source>
        <dbReference type="ARBA" id="ARBA00047937"/>
    </source>
</evidence>
<dbReference type="CDD" id="cd00733">
    <property type="entry name" value="GlyRS_alpha_core"/>
    <property type="match status" value="1"/>
</dbReference>
<comment type="caution">
    <text evidence="10">The sequence shown here is derived from an EMBL/GenBank/DDBJ whole genome shotgun (WGS) entry which is preliminary data.</text>
</comment>
<comment type="subunit">
    <text evidence="2 9">Tetramer of two alpha and two beta subunits.</text>
</comment>
<keyword evidence="3 9" id="KW-0436">Ligase</keyword>
<dbReference type="EMBL" id="AMRI01000034">
    <property type="protein sequence ID" value="EKE68033.1"/>
    <property type="molecule type" value="Genomic_DNA"/>
</dbReference>
<sequence>MQNYDLKTFQGLILALQDYWARQGCAVIQPLDMEVGAGTFHPMTFLRAVGPEPISSAYVQPSRRPTDGRYGENPNRLQHYYQFQVMLKPSPDNIQELYLGSLEALGIDTLVHDIRFVEDNWESPTLGAWGLGWEVWLNGMEVTQFTYFQQVGGLECSPVTGEITYGLERLAMYIQGVDSVYDLVWTDGPLGKITYGDVFHQNEVEQSTYNFEHANVDFLFQVFDECERQCQTLLALEKPLPLPAYEQVMKASHAFNLLDARHAISVTERQRYILRVRALSKACAEAFYAAREALGFPMCKEAK</sequence>
<dbReference type="PROSITE" id="PS50861">
    <property type="entry name" value="AA_TRNA_LIGASE_II_GLYAB"/>
    <property type="match status" value="1"/>
</dbReference>
<accession>K2IYP2</accession>
<dbReference type="GO" id="GO:0005829">
    <property type="term" value="C:cytosol"/>
    <property type="evidence" value="ECO:0007669"/>
    <property type="project" value="TreeGrafter"/>
</dbReference>
<gene>
    <name evidence="9 10" type="primary">glyQ</name>
    <name evidence="10" type="ORF">B3C1_17537</name>
</gene>
<protein>
    <recommendedName>
        <fullName evidence="9">Glycine--tRNA ligase alpha subunit</fullName>
        <ecNumber evidence="9">6.1.1.14</ecNumber>
    </recommendedName>
    <alternativeName>
        <fullName evidence="9">Glycyl-tRNA synthetase alpha subunit</fullName>
        <shortName evidence="9">GlyRS</shortName>
    </alternativeName>
</protein>
<dbReference type="GO" id="GO:0006426">
    <property type="term" value="P:glycyl-tRNA aminoacylation"/>
    <property type="evidence" value="ECO:0007669"/>
    <property type="project" value="UniProtKB-UniRule"/>
</dbReference>
<dbReference type="InterPro" id="IPR045864">
    <property type="entry name" value="aa-tRNA-synth_II/BPL/LPL"/>
</dbReference>
<keyword evidence="6 9" id="KW-0648">Protein biosynthesis</keyword>
<keyword evidence="5 9" id="KW-0067">ATP-binding</keyword>
<dbReference type="NCBIfam" id="NF006827">
    <property type="entry name" value="PRK09348.1"/>
    <property type="match status" value="1"/>
</dbReference>
<comment type="subcellular location">
    <subcellularLocation>
        <location evidence="9">Cytoplasm</location>
    </subcellularLocation>
</comment>
<evidence type="ECO:0000256" key="3">
    <source>
        <dbReference type="ARBA" id="ARBA00022598"/>
    </source>
</evidence>
<keyword evidence="11" id="KW-1185">Reference proteome</keyword>
<keyword evidence="4 9" id="KW-0547">Nucleotide-binding</keyword>
<reference evidence="10 11" key="1">
    <citation type="journal article" date="2012" name="J. Bacteriol.">
        <title>Genome Sequence of Gallaecimonas xiamenensis Type Strain 3-C-1.</title>
        <authorList>
            <person name="Lai Q."/>
            <person name="Wang L."/>
            <person name="Wang W."/>
            <person name="Shao Z."/>
        </authorList>
    </citation>
    <scope>NUCLEOTIDE SEQUENCE [LARGE SCALE GENOMIC DNA]</scope>
    <source>
        <strain evidence="10 11">3-C-1</strain>
    </source>
</reference>
<dbReference type="PATRIC" id="fig|745411.4.peg.3452"/>
<evidence type="ECO:0000256" key="4">
    <source>
        <dbReference type="ARBA" id="ARBA00022741"/>
    </source>
</evidence>
<dbReference type="AlphaFoldDB" id="K2IYP2"/>
<dbReference type="Gene3D" id="1.20.58.180">
    <property type="entry name" value="Class II aaRS and biotin synthetases, domain 2"/>
    <property type="match status" value="1"/>
</dbReference>
<dbReference type="OrthoDB" id="9802183at2"/>
<dbReference type="Proteomes" id="UP000006755">
    <property type="component" value="Unassembled WGS sequence"/>
</dbReference>
<keyword evidence="7 9" id="KW-0030">Aminoacyl-tRNA synthetase</keyword>
<dbReference type="InterPro" id="IPR006194">
    <property type="entry name" value="Gly-tRNA-synth_heterodimer"/>
</dbReference>
<evidence type="ECO:0000256" key="9">
    <source>
        <dbReference type="HAMAP-Rule" id="MF_00254"/>
    </source>
</evidence>
<organism evidence="10 11">
    <name type="scientific">Gallaecimonas xiamenensis 3-C-1</name>
    <dbReference type="NCBI Taxonomy" id="745411"/>
    <lineage>
        <taxon>Bacteria</taxon>
        <taxon>Pseudomonadati</taxon>
        <taxon>Pseudomonadota</taxon>
        <taxon>Gammaproteobacteria</taxon>
        <taxon>Enterobacterales</taxon>
        <taxon>Gallaecimonadaceae</taxon>
        <taxon>Gallaecimonas</taxon>
    </lineage>
</organism>
<dbReference type="STRING" id="745411.B3C1_17537"/>
<name>K2IYP2_9GAMM</name>
<evidence type="ECO:0000313" key="11">
    <source>
        <dbReference type="Proteomes" id="UP000006755"/>
    </source>
</evidence>
<keyword evidence="9" id="KW-0963">Cytoplasm</keyword>
<dbReference type="Gene3D" id="3.30.930.10">
    <property type="entry name" value="Bira Bifunctional Protein, Domain 2"/>
    <property type="match status" value="1"/>
</dbReference>
<dbReference type="HAMAP" id="MF_00254">
    <property type="entry name" value="Gly_tRNA_synth_alpha"/>
    <property type="match status" value="1"/>
</dbReference>
<dbReference type="EC" id="6.1.1.14" evidence="9"/>
<dbReference type="FunFam" id="3.30.930.10:FF:000006">
    <property type="entry name" value="Glycine--tRNA ligase alpha subunit"/>
    <property type="match status" value="1"/>
</dbReference>
<dbReference type="GO" id="GO:0005524">
    <property type="term" value="F:ATP binding"/>
    <property type="evidence" value="ECO:0007669"/>
    <property type="project" value="UniProtKB-UniRule"/>
</dbReference>
<evidence type="ECO:0000256" key="5">
    <source>
        <dbReference type="ARBA" id="ARBA00022840"/>
    </source>
</evidence>
<dbReference type="SUPFAM" id="SSF55681">
    <property type="entry name" value="Class II aaRS and biotin synthetases"/>
    <property type="match status" value="1"/>
</dbReference>
<evidence type="ECO:0000256" key="6">
    <source>
        <dbReference type="ARBA" id="ARBA00022917"/>
    </source>
</evidence>
<evidence type="ECO:0000256" key="2">
    <source>
        <dbReference type="ARBA" id="ARBA00011209"/>
    </source>
</evidence>
<dbReference type="Pfam" id="PF02091">
    <property type="entry name" value="tRNA-synt_2e"/>
    <property type="match status" value="1"/>
</dbReference>
<dbReference type="PANTHER" id="PTHR30075:SF2">
    <property type="entry name" value="GLYCINE--TRNA LIGASE, CHLOROPLASTIC_MITOCHONDRIAL 2"/>
    <property type="match status" value="1"/>
</dbReference>
<dbReference type="eggNOG" id="COG0752">
    <property type="taxonomic scope" value="Bacteria"/>
</dbReference>
<dbReference type="PANTHER" id="PTHR30075">
    <property type="entry name" value="GLYCYL-TRNA SYNTHETASE"/>
    <property type="match status" value="1"/>
</dbReference>
<dbReference type="GO" id="GO:0004820">
    <property type="term" value="F:glycine-tRNA ligase activity"/>
    <property type="evidence" value="ECO:0007669"/>
    <property type="project" value="UniProtKB-UniRule"/>
</dbReference>
<dbReference type="NCBIfam" id="TIGR00388">
    <property type="entry name" value="glyQ"/>
    <property type="match status" value="1"/>
</dbReference>
<evidence type="ECO:0000256" key="1">
    <source>
        <dbReference type="ARBA" id="ARBA00008226"/>
    </source>
</evidence>
<comment type="similarity">
    <text evidence="1 9">Belongs to the class-II aminoacyl-tRNA synthetase family.</text>
</comment>